<dbReference type="OrthoDB" id="2756776at2759"/>
<protein>
    <recommendedName>
        <fullName evidence="7">C2H2-type domain-containing protein</fullName>
    </recommendedName>
</protein>
<dbReference type="Pfam" id="PF00096">
    <property type="entry name" value="zf-C2H2"/>
    <property type="match status" value="1"/>
</dbReference>
<dbReference type="GO" id="GO:0000981">
    <property type="term" value="F:DNA-binding transcription factor activity, RNA polymerase II-specific"/>
    <property type="evidence" value="ECO:0007669"/>
    <property type="project" value="TreeGrafter"/>
</dbReference>
<feature type="region of interest" description="Disordered" evidence="6">
    <location>
        <begin position="1"/>
        <end position="22"/>
    </location>
</feature>
<dbReference type="PANTHER" id="PTHR23235:SF120">
    <property type="entry name" value="KRUPPEL-LIKE FACTOR 15"/>
    <property type="match status" value="1"/>
</dbReference>
<evidence type="ECO:0000256" key="4">
    <source>
        <dbReference type="ARBA" id="ARBA00022833"/>
    </source>
</evidence>
<accession>A0A1Y1XT83</accession>
<dbReference type="Gene3D" id="3.30.160.60">
    <property type="entry name" value="Classic Zinc Finger"/>
    <property type="match status" value="2"/>
</dbReference>
<dbReference type="PROSITE" id="PS00028">
    <property type="entry name" value="ZINC_FINGER_C2H2_1"/>
    <property type="match status" value="2"/>
</dbReference>
<evidence type="ECO:0000256" key="6">
    <source>
        <dbReference type="SAM" id="MobiDB-lite"/>
    </source>
</evidence>
<dbReference type="InterPro" id="IPR036236">
    <property type="entry name" value="Znf_C2H2_sf"/>
</dbReference>
<dbReference type="PROSITE" id="PS50157">
    <property type="entry name" value="ZINC_FINGER_C2H2_2"/>
    <property type="match status" value="2"/>
</dbReference>
<evidence type="ECO:0000256" key="3">
    <source>
        <dbReference type="ARBA" id="ARBA00022771"/>
    </source>
</evidence>
<evidence type="ECO:0000259" key="7">
    <source>
        <dbReference type="PROSITE" id="PS50157"/>
    </source>
</evidence>
<dbReference type="InterPro" id="IPR013087">
    <property type="entry name" value="Znf_C2H2_type"/>
</dbReference>
<keyword evidence="1" id="KW-0479">Metal-binding</keyword>
<dbReference type="AlphaFoldDB" id="A0A1Y1XT83"/>
<dbReference type="Proteomes" id="UP000193498">
    <property type="component" value="Unassembled WGS sequence"/>
</dbReference>
<evidence type="ECO:0000256" key="5">
    <source>
        <dbReference type="PROSITE-ProRule" id="PRU00042"/>
    </source>
</evidence>
<evidence type="ECO:0000256" key="2">
    <source>
        <dbReference type="ARBA" id="ARBA00022737"/>
    </source>
</evidence>
<comment type="caution">
    <text evidence="8">The sequence shown here is derived from an EMBL/GenBank/DDBJ whole genome shotgun (WGS) entry which is preliminary data.</text>
</comment>
<evidence type="ECO:0000313" key="8">
    <source>
        <dbReference type="EMBL" id="ORX88948.1"/>
    </source>
</evidence>
<dbReference type="GO" id="GO:0008270">
    <property type="term" value="F:zinc ion binding"/>
    <property type="evidence" value="ECO:0007669"/>
    <property type="project" value="UniProtKB-KW"/>
</dbReference>
<feature type="domain" description="C2H2-type" evidence="7">
    <location>
        <begin position="155"/>
        <end position="184"/>
    </location>
</feature>
<dbReference type="STRING" id="1314790.A0A1Y1XT83"/>
<organism evidence="8 9">
    <name type="scientific">Basidiobolus meristosporus CBS 931.73</name>
    <dbReference type="NCBI Taxonomy" id="1314790"/>
    <lineage>
        <taxon>Eukaryota</taxon>
        <taxon>Fungi</taxon>
        <taxon>Fungi incertae sedis</taxon>
        <taxon>Zoopagomycota</taxon>
        <taxon>Entomophthoromycotina</taxon>
        <taxon>Basidiobolomycetes</taxon>
        <taxon>Basidiobolales</taxon>
        <taxon>Basidiobolaceae</taxon>
        <taxon>Basidiobolus</taxon>
    </lineage>
</organism>
<feature type="compositionally biased region" description="Polar residues" evidence="6">
    <location>
        <begin position="55"/>
        <end position="72"/>
    </location>
</feature>
<keyword evidence="2" id="KW-0677">Repeat</keyword>
<sequence>MRGVLSDPSLATHPPMGYPSNPPRVSNIYKLLNFDPDEGPFSVCPFPPTSLALKPNTTHTTIPQTKPGTLSPTAARPYPVAVETWHTRSLADMKAVHRLYPYQPMQYRTRKQLDEAPDNTVDKCHPCQFPGCQMRFKRFEHLKRHFRVHTLERPYSCEVEGCGKSFSRRDNLGQHMKTHDRKDGKFKVGLTGE</sequence>
<gene>
    <name evidence="8" type="ORF">K493DRAFT_267695</name>
</gene>
<evidence type="ECO:0000313" key="9">
    <source>
        <dbReference type="Proteomes" id="UP000193498"/>
    </source>
</evidence>
<dbReference type="SMART" id="SM00355">
    <property type="entry name" value="ZnF_C2H2"/>
    <property type="match status" value="2"/>
</dbReference>
<dbReference type="SUPFAM" id="SSF57667">
    <property type="entry name" value="beta-beta-alpha zinc fingers"/>
    <property type="match status" value="1"/>
</dbReference>
<dbReference type="FunFam" id="3.30.160.60:FF:000125">
    <property type="entry name" value="Putative zinc finger protein 143"/>
    <property type="match status" value="1"/>
</dbReference>
<dbReference type="GO" id="GO:0000978">
    <property type="term" value="F:RNA polymerase II cis-regulatory region sequence-specific DNA binding"/>
    <property type="evidence" value="ECO:0007669"/>
    <property type="project" value="TreeGrafter"/>
</dbReference>
<keyword evidence="4" id="KW-0862">Zinc</keyword>
<proteinExistence type="predicted"/>
<feature type="region of interest" description="Disordered" evidence="6">
    <location>
        <begin position="55"/>
        <end position="75"/>
    </location>
</feature>
<dbReference type="InParanoid" id="A0A1Y1XT83"/>
<dbReference type="PANTHER" id="PTHR23235">
    <property type="entry name" value="KRUEPPEL-LIKE TRANSCRIPTION FACTOR"/>
    <property type="match status" value="1"/>
</dbReference>
<keyword evidence="9" id="KW-1185">Reference proteome</keyword>
<dbReference type="EMBL" id="MCFE01000487">
    <property type="protein sequence ID" value="ORX88948.1"/>
    <property type="molecule type" value="Genomic_DNA"/>
</dbReference>
<keyword evidence="3 5" id="KW-0863">Zinc-finger</keyword>
<feature type="domain" description="C2H2-type" evidence="7">
    <location>
        <begin position="125"/>
        <end position="154"/>
    </location>
</feature>
<evidence type="ECO:0000256" key="1">
    <source>
        <dbReference type="ARBA" id="ARBA00022723"/>
    </source>
</evidence>
<reference evidence="8 9" key="1">
    <citation type="submission" date="2016-07" db="EMBL/GenBank/DDBJ databases">
        <title>Pervasive Adenine N6-methylation of Active Genes in Fungi.</title>
        <authorList>
            <consortium name="DOE Joint Genome Institute"/>
            <person name="Mondo S.J."/>
            <person name="Dannebaum R.O."/>
            <person name="Kuo R.C."/>
            <person name="Labutti K."/>
            <person name="Haridas S."/>
            <person name="Kuo A."/>
            <person name="Salamov A."/>
            <person name="Ahrendt S.R."/>
            <person name="Lipzen A."/>
            <person name="Sullivan W."/>
            <person name="Andreopoulos W.B."/>
            <person name="Clum A."/>
            <person name="Lindquist E."/>
            <person name="Daum C."/>
            <person name="Ramamoorthy G.K."/>
            <person name="Gryganskyi A."/>
            <person name="Culley D."/>
            <person name="Magnuson J.K."/>
            <person name="James T.Y."/>
            <person name="O'Malley M.A."/>
            <person name="Stajich J.E."/>
            <person name="Spatafora J.W."/>
            <person name="Visel A."/>
            <person name="Grigoriev I.V."/>
        </authorList>
    </citation>
    <scope>NUCLEOTIDE SEQUENCE [LARGE SCALE GENOMIC DNA]</scope>
    <source>
        <strain evidence="8 9">CBS 931.73</strain>
    </source>
</reference>
<name>A0A1Y1XT83_9FUNG</name>